<sequence length="63" mass="7232">MRNWPKSTFFIHSWSFRVARNAGITEVLLVARTLISFLSMSVALYHTFLAAITILKKGFSRPM</sequence>
<reference evidence="2" key="1">
    <citation type="journal article" date="2015" name="Front. Microbiol.">
        <title>Combining genomic sequencing methods to explore viral diversity and reveal potential virus-host interactions.</title>
        <authorList>
            <person name="Chow C.E."/>
            <person name="Winget D.M."/>
            <person name="White R.A.III."/>
            <person name="Hallam S.J."/>
            <person name="Suttle C.A."/>
        </authorList>
    </citation>
    <scope>NUCLEOTIDE SEQUENCE</scope>
    <source>
        <strain evidence="2">Anoxic2_4</strain>
    </source>
</reference>
<keyword evidence="1" id="KW-0812">Transmembrane</keyword>
<name>A0A0F7L650_9VIRU</name>
<organism evidence="2">
    <name type="scientific">uncultured marine virus</name>
    <dbReference type="NCBI Taxonomy" id="186617"/>
    <lineage>
        <taxon>Viruses</taxon>
        <taxon>environmental samples</taxon>
    </lineage>
</organism>
<dbReference type="EMBL" id="KR029588">
    <property type="protein sequence ID" value="AKH47003.1"/>
    <property type="molecule type" value="Genomic_DNA"/>
</dbReference>
<proteinExistence type="predicted"/>
<accession>A0A0F7L650</accession>
<reference evidence="2" key="2">
    <citation type="submission" date="2015-03" db="EMBL/GenBank/DDBJ databases">
        <authorList>
            <person name="Chow C.-E.T."/>
            <person name="Winget D.M."/>
            <person name="White R.A.III."/>
            <person name="Hallam S.J."/>
            <person name="Suttle C.A."/>
        </authorList>
    </citation>
    <scope>NUCLEOTIDE SEQUENCE</scope>
    <source>
        <strain evidence="2">Anoxic2_4</strain>
    </source>
</reference>
<evidence type="ECO:0000256" key="1">
    <source>
        <dbReference type="SAM" id="Phobius"/>
    </source>
</evidence>
<keyword evidence="1" id="KW-1133">Transmembrane helix</keyword>
<protein>
    <submittedName>
        <fullName evidence="2">Uncharacterized protein</fullName>
    </submittedName>
</protein>
<feature type="transmembrane region" description="Helical" evidence="1">
    <location>
        <begin position="34"/>
        <end position="55"/>
    </location>
</feature>
<keyword evidence="1" id="KW-0472">Membrane</keyword>
<evidence type="ECO:0000313" key="2">
    <source>
        <dbReference type="EMBL" id="AKH47003.1"/>
    </source>
</evidence>